<comment type="catalytic activity">
    <reaction evidence="6">
        <text>orotidine 5'-phosphate + diphosphate = orotate + 5-phospho-alpha-D-ribose 1-diphosphate</text>
        <dbReference type="Rhea" id="RHEA:10380"/>
        <dbReference type="ChEBI" id="CHEBI:30839"/>
        <dbReference type="ChEBI" id="CHEBI:33019"/>
        <dbReference type="ChEBI" id="CHEBI:57538"/>
        <dbReference type="ChEBI" id="CHEBI:58017"/>
        <dbReference type="EC" id="2.4.2.10"/>
    </reaction>
</comment>
<dbReference type="NCBIfam" id="TIGR00336">
    <property type="entry name" value="pyrE"/>
    <property type="match status" value="1"/>
</dbReference>
<dbReference type="EC" id="2.4.2.10" evidence="2 6"/>
<evidence type="ECO:0000259" key="7">
    <source>
        <dbReference type="Pfam" id="PF00156"/>
    </source>
</evidence>
<gene>
    <name evidence="6" type="primary">pyrE</name>
    <name evidence="8" type="ORF">BROSI_A1858</name>
</gene>
<feature type="binding site" evidence="6">
    <location>
        <position position="159"/>
    </location>
    <ligand>
        <name>orotate</name>
        <dbReference type="ChEBI" id="CHEBI:30839"/>
    </ligand>
</feature>
<organism evidence="8 9">
    <name type="scientific">Candidatus Brocadia sinica JPN1</name>
    <dbReference type="NCBI Taxonomy" id="1197129"/>
    <lineage>
        <taxon>Bacteria</taxon>
        <taxon>Pseudomonadati</taxon>
        <taxon>Planctomycetota</taxon>
        <taxon>Candidatus Brocadiia</taxon>
        <taxon>Candidatus Brocadiales</taxon>
        <taxon>Candidatus Brocadiaceae</taxon>
        <taxon>Candidatus Brocadia</taxon>
    </lineage>
</organism>
<reference evidence="9" key="1">
    <citation type="journal article" date="2015" name="Genome Announc.">
        <title>Draft Genome Sequence of an Anaerobic Ammonium-Oxidizing Bacterium, "Candidatus Brocadia sinica".</title>
        <authorList>
            <person name="Oshiki M."/>
            <person name="Shinyako-Hata K."/>
            <person name="Satoh H."/>
            <person name="Okabe S."/>
        </authorList>
    </citation>
    <scope>NUCLEOTIDE SEQUENCE [LARGE SCALE GENOMIC DNA]</scope>
    <source>
        <strain evidence="9">JPN1</strain>
    </source>
</reference>
<feature type="binding site" evidence="6">
    <location>
        <position position="131"/>
    </location>
    <ligand>
        <name>orotate</name>
        <dbReference type="ChEBI" id="CHEBI:30839"/>
    </ligand>
</feature>
<sequence>MNLIKAEKRLLEILLVKSFKYSEEPIFKLVSGRMSNYYINCKTTTLDPEAMLLIGHLFYNKVKALHINAIGGLTLGADPIAFATAMVSGMQDDAINAFVVRKKAKEHGLMKWIEGNVREGDKVVIVDDVVTTGQSTIEAIDRARESNLNVIKAVALVDRQEGGRENIERKKIPFESIFTRDDLMNLYKKR</sequence>
<feature type="binding site" description="in other chain" evidence="6">
    <location>
        <begin position="127"/>
        <end position="135"/>
    </location>
    <ligand>
        <name>5-phospho-alpha-D-ribose 1-diphosphate</name>
        <dbReference type="ChEBI" id="CHEBI:58017"/>
        <note>ligand shared between dimeric partners</note>
    </ligand>
</feature>
<dbReference type="InterPro" id="IPR004467">
    <property type="entry name" value="Or_phspho_trans_dom"/>
</dbReference>
<comment type="caution">
    <text evidence="8">The sequence shown here is derived from an EMBL/GenBank/DDBJ whole genome shotgun (WGS) entry which is preliminary data.</text>
</comment>
<name>A0ABQ0JX54_9BACT</name>
<dbReference type="PANTHER" id="PTHR19278:SF9">
    <property type="entry name" value="URIDINE 5'-MONOPHOSPHATE SYNTHASE"/>
    <property type="match status" value="1"/>
</dbReference>
<evidence type="ECO:0000256" key="3">
    <source>
        <dbReference type="ARBA" id="ARBA00022676"/>
    </source>
</evidence>
<evidence type="ECO:0000256" key="1">
    <source>
        <dbReference type="ARBA" id="ARBA00004889"/>
    </source>
</evidence>
<dbReference type="SUPFAM" id="SSF53271">
    <property type="entry name" value="PRTase-like"/>
    <property type="match status" value="1"/>
</dbReference>
<dbReference type="PANTHER" id="PTHR19278">
    <property type="entry name" value="OROTATE PHOSPHORIBOSYLTRANSFERASE"/>
    <property type="match status" value="1"/>
</dbReference>
<accession>A0ABQ0JX54</accession>
<dbReference type="EMBL" id="BAFN01000001">
    <property type="protein sequence ID" value="GAN33338.1"/>
    <property type="molecule type" value="Genomic_DNA"/>
</dbReference>
<feature type="binding site" evidence="6">
    <location>
        <position position="107"/>
    </location>
    <ligand>
        <name>5-phospho-alpha-D-ribose 1-diphosphate</name>
        <dbReference type="ChEBI" id="CHEBI:58017"/>
        <note>ligand shared between dimeric partners</note>
    </ligand>
</feature>
<keyword evidence="3 6" id="KW-0328">Glycosyltransferase</keyword>
<dbReference type="Gene3D" id="3.40.50.2020">
    <property type="match status" value="1"/>
</dbReference>
<dbReference type="Proteomes" id="UP000032309">
    <property type="component" value="Unassembled WGS sequence"/>
</dbReference>
<evidence type="ECO:0000256" key="6">
    <source>
        <dbReference type="HAMAP-Rule" id="MF_01208"/>
    </source>
</evidence>
<dbReference type="CDD" id="cd06223">
    <property type="entry name" value="PRTases_typeI"/>
    <property type="match status" value="1"/>
</dbReference>
<comment type="pathway">
    <text evidence="1 6">Pyrimidine metabolism; UMP biosynthesis via de novo pathway; UMP from orotate: step 1/2.</text>
</comment>
<evidence type="ECO:0000256" key="5">
    <source>
        <dbReference type="ARBA" id="ARBA00022975"/>
    </source>
</evidence>
<dbReference type="InterPro" id="IPR029057">
    <property type="entry name" value="PRTase-like"/>
</dbReference>
<comment type="cofactor">
    <cofactor evidence="6">
        <name>Mg(2+)</name>
        <dbReference type="ChEBI" id="CHEBI:18420"/>
    </cofactor>
</comment>
<dbReference type="HAMAP" id="MF_01208">
    <property type="entry name" value="PyrE"/>
    <property type="match status" value="1"/>
</dbReference>
<evidence type="ECO:0000256" key="4">
    <source>
        <dbReference type="ARBA" id="ARBA00022679"/>
    </source>
</evidence>
<dbReference type="RefSeq" id="WP_052563397.1">
    <property type="nucleotide sequence ID" value="NZ_BAFN01000001.1"/>
</dbReference>
<keyword evidence="4 6" id="KW-0808">Transferase</keyword>
<dbReference type="InterPro" id="IPR000836">
    <property type="entry name" value="PRTase_dom"/>
</dbReference>
<proteinExistence type="inferred from homology"/>
<feature type="binding site" evidence="6">
    <location>
        <position position="101"/>
    </location>
    <ligand>
        <name>5-phospho-alpha-D-ribose 1-diphosphate</name>
        <dbReference type="ChEBI" id="CHEBI:58017"/>
        <note>ligand shared between dimeric partners</note>
    </ligand>
</feature>
<comment type="caution">
    <text evidence="6">Lacks conserved residue(s) required for the propagation of feature annotation.</text>
</comment>
<dbReference type="GO" id="GO:0016740">
    <property type="term" value="F:transferase activity"/>
    <property type="evidence" value="ECO:0007669"/>
    <property type="project" value="UniProtKB-KW"/>
</dbReference>
<protein>
    <recommendedName>
        <fullName evidence="2 6">Orotate phosphoribosyltransferase</fullName>
        <shortName evidence="6">OPRT</shortName>
        <shortName evidence="6">OPRTase</shortName>
        <ecNumber evidence="2 6">2.4.2.10</ecNumber>
    </recommendedName>
</protein>
<comment type="subunit">
    <text evidence="6">Homodimer.</text>
</comment>
<evidence type="ECO:0000313" key="8">
    <source>
        <dbReference type="EMBL" id="GAN33338.1"/>
    </source>
</evidence>
<feature type="domain" description="Phosphoribosyltransferase" evidence="7">
    <location>
        <begin position="81"/>
        <end position="168"/>
    </location>
</feature>
<keyword evidence="5 6" id="KW-0665">Pyrimidine biosynthesis</keyword>
<comment type="function">
    <text evidence="6">Catalyzes the transfer of a ribosyl phosphate group from 5-phosphoribose 1-diphosphate to orotate, leading to the formation of orotidine monophosphate (OMP).</text>
</comment>
<feature type="binding site" description="in other chain" evidence="6">
    <location>
        <position position="102"/>
    </location>
    <ligand>
        <name>5-phospho-alpha-D-ribose 1-diphosphate</name>
        <dbReference type="ChEBI" id="CHEBI:58017"/>
        <note>ligand shared between dimeric partners</note>
    </ligand>
</feature>
<keyword evidence="9" id="KW-1185">Reference proteome</keyword>
<comment type="similarity">
    <text evidence="6">Belongs to the purine/pyrimidine phosphoribosyltransferase family. PyrE subfamily.</text>
</comment>
<feature type="binding site" evidence="6">
    <location>
        <position position="105"/>
    </location>
    <ligand>
        <name>5-phospho-alpha-D-ribose 1-diphosphate</name>
        <dbReference type="ChEBI" id="CHEBI:58017"/>
        <note>ligand shared between dimeric partners</note>
    </ligand>
</feature>
<dbReference type="Pfam" id="PF00156">
    <property type="entry name" value="Pribosyltran"/>
    <property type="match status" value="1"/>
</dbReference>
<evidence type="ECO:0000256" key="2">
    <source>
        <dbReference type="ARBA" id="ARBA00011971"/>
    </source>
</evidence>
<evidence type="ECO:0000313" key="9">
    <source>
        <dbReference type="Proteomes" id="UP000032309"/>
    </source>
</evidence>
<keyword evidence="6" id="KW-0460">Magnesium</keyword>
<dbReference type="InterPro" id="IPR023031">
    <property type="entry name" value="OPRT"/>
</dbReference>